<dbReference type="NCBIfam" id="NF001557">
    <property type="entry name" value="PRK00378.1"/>
    <property type="match status" value="1"/>
</dbReference>
<protein>
    <submittedName>
        <fullName evidence="4">Nucleoid-associated protein YejK</fullName>
    </submittedName>
</protein>
<dbReference type="GO" id="GO:0003690">
    <property type="term" value="F:double-stranded DNA binding"/>
    <property type="evidence" value="ECO:0007669"/>
    <property type="project" value="TreeGrafter"/>
</dbReference>
<dbReference type="GO" id="GO:0003727">
    <property type="term" value="F:single-stranded RNA binding"/>
    <property type="evidence" value="ECO:0007669"/>
    <property type="project" value="TreeGrafter"/>
</dbReference>
<evidence type="ECO:0000256" key="3">
    <source>
        <dbReference type="ARBA" id="ARBA00022490"/>
    </source>
</evidence>
<evidence type="ECO:0000256" key="2">
    <source>
        <dbReference type="ARBA" id="ARBA00009035"/>
    </source>
</evidence>
<name>A0A437R378_9GAMM</name>
<reference evidence="4 5" key="1">
    <citation type="submission" date="2019-01" db="EMBL/GenBank/DDBJ databases">
        <authorList>
            <person name="Chen W.-M."/>
        </authorList>
    </citation>
    <scope>NUCLEOTIDE SEQUENCE [LARGE SCALE GENOMIC DNA]</scope>
    <source>
        <strain evidence="4 5">KYPC3</strain>
    </source>
</reference>
<dbReference type="PANTHER" id="PTHR38772">
    <property type="match status" value="1"/>
</dbReference>
<evidence type="ECO:0000313" key="4">
    <source>
        <dbReference type="EMBL" id="RVU41173.1"/>
    </source>
</evidence>
<dbReference type="InterPro" id="IPR007358">
    <property type="entry name" value="Nucleoid_associated_NdpA"/>
</dbReference>
<dbReference type="Proteomes" id="UP000283077">
    <property type="component" value="Unassembled WGS sequence"/>
</dbReference>
<evidence type="ECO:0000256" key="1">
    <source>
        <dbReference type="ARBA" id="ARBA00004453"/>
    </source>
</evidence>
<proteinExistence type="inferred from homology"/>
<comment type="subcellular location">
    <subcellularLocation>
        <location evidence="1">Cytoplasm</location>
        <location evidence="1">Nucleoid</location>
    </subcellularLocation>
</comment>
<dbReference type="Pfam" id="PF04245">
    <property type="entry name" value="NA37"/>
    <property type="match status" value="1"/>
</dbReference>
<sequence length="347" mass="38752">MSVDVHLLAINFIEANESAQLTAHFRQELVPVSAQVAELIEQLHLAYNGKPAKGYAAFSPAKSPDFCDAIANWQAQDLNFVSLAELATGQLVVELTKHQIPETGYFMLCHYRYLANEYLLIALLGSKEHFSVSSDLQLTSAKHLDIARMQLAARIDLTEYQMASEQGKYISFIRGRAGRKVADFFLDFLGCEEGVDPKASSKMVLASVEEYLAEGQYDAAEKHDVRKQVYQYCEERAKQGQDVMLSELSATVDSSDDNAFARYCAERAMPVAEQFPVDVKELKTLVKFSGAGAGLSLSFEQKLLGDRVQYDAERDILVIKGTPPNLRDQLQKFIRGYSSFDRNSDES</sequence>
<keyword evidence="5" id="KW-1185">Reference proteome</keyword>
<evidence type="ECO:0000313" key="5">
    <source>
        <dbReference type="Proteomes" id="UP000283077"/>
    </source>
</evidence>
<accession>A0A437R378</accession>
<dbReference type="AlphaFoldDB" id="A0A437R378"/>
<keyword evidence="3" id="KW-0963">Cytoplasm</keyword>
<gene>
    <name evidence="4" type="primary">yejK</name>
    <name evidence="4" type="ORF">EOE67_02935</name>
</gene>
<dbReference type="GO" id="GO:0043590">
    <property type="term" value="C:bacterial nucleoid"/>
    <property type="evidence" value="ECO:0007669"/>
    <property type="project" value="TreeGrafter"/>
</dbReference>
<comment type="caution">
    <text evidence="4">The sequence shown here is derived from an EMBL/GenBank/DDBJ whole genome shotgun (WGS) entry which is preliminary data.</text>
</comment>
<dbReference type="OrthoDB" id="9131762at2"/>
<dbReference type="RefSeq" id="WP_127697558.1">
    <property type="nucleotide sequence ID" value="NZ_SACS01000002.1"/>
</dbReference>
<comment type="similarity">
    <text evidence="2">Belongs to the YejK family.</text>
</comment>
<dbReference type="PANTHER" id="PTHR38772:SF1">
    <property type="entry name" value="NUCLEOID-ASSOCIATED PROTEIN YEJK"/>
    <property type="match status" value="1"/>
</dbReference>
<organism evidence="4 5">
    <name type="scientific">Rheinheimera riviphila</name>
    <dbReference type="NCBI Taxonomy" id="1834037"/>
    <lineage>
        <taxon>Bacteria</taxon>
        <taxon>Pseudomonadati</taxon>
        <taxon>Pseudomonadota</taxon>
        <taxon>Gammaproteobacteria</taxon>
        <taxon>Chromatiales</taxon>
        <taxon>Chromatiaceae</taxon>
        <taxon>Rheinheimera</taxon>
    </lineage>
</organism>
<dbReference type="EMBL" id="SACS01000002">
    <property type="protein sequence ID" value="RVU41173.1"/>
    <property type="molecule type" value="Genomic_DNA"/>
</dbReference>